<evidence type="ECO:0000256" key="1">
    <source>
        <dbReference type="SAM" id="MobiDB-lite"/>
    </source>
</evidence>
<dbReference type="PANTHER" id="PTHR35871">
    <property type="entry name" value="EXPRESSED PROTEIN"/>
    <property type="match status" value="1"/>
</dbReference>
<dbReference type="AlphaFoldDB" id="A0A0C3N2E9"/>
<dbReference type="InParanoid" id="A0A0C3N2E9"/>
<dbReference type="HOGENOM" id="CLU_005726_6_2_1"/>
<dbReference type="PANTHER" id="PTHR35871:SF1">
    <property type="entry name" value="CXC1-LIKE CYSTEINE CLUSTER ASSOCIATED WITH KDZ TRANSPOSASES DOMAIN-CONTAINING PROTEIN"/>
    <property type="match status" value="1"/>
</dbReference>
<name>A0A0C3N2E9_PISTI</name>
<feature type="region of interest" description="Disordered" evidence="1">
    <location>
        <begin position="26"/>
        <end position="46"/>
    </location>
</feature>
<sequence length="653" mass="73478">MDYMGSWLEALAVNAAKCAAQCKQKSVGHPKEYKKGPDVRSKSEHTKQQYKKLLADQKSLSDLGFTFSSQQSQVLLPSQDSNTLPVISAAPIMVNYEAMEPLISSPPPSSAEELGEPPSITVSCTNTQDSSGCHSDDASMPLNAGGLVEDAEDAWEDVLEEQERGGVKIRGWDELWEQVKDDLVRGMKTNLPFFATLHLKGLGCIEASLEIAHQWHGGKGKHFAQKVRALACCYQVFKQLPVEKCGGQANALSPLKDEQLQLAACQWLMLQEVGQVTPQQFQHALNKMIIPSLGIVLVRPLCEWMAWRWLLKLGWQQTRLQKGVYMDGHKCDDVKKYRQEVFLPAMAAFEHCMVHFEGSELLHVDPQLAPGEWKVIAIFHDECCFHGNDYRTHAYLLPGQQILQQKGRGCIIHVSGFINVEDSQLVHCDESGNIVADAREIIYPGANGDAWWNTEQLLKQVKCAIQIFKAAHPHCIALFIFDQSSAHASLPPDALKAFKMNKSNGGKQWNPICPWENQDCCMACLLSKQDDFTDQPSMLEALIKDAGHECIFLPKFHHELNPIEMYWGWCKYHYHEIKKSTFEEAKRCAVQQLDACPTEVICRFINRSWQFMSAYRMGLTWKAAEWAVKKQKGHHQVSHSAMMSIEAVLNAAS</sequence>
<reference evidence="2 3" key="1">
    <citation type="submission" date="2014-04" db="EMBL/GenBank/DDBJ databases">
        <authorList>
            <consortium name="DOE Joint Genome Institute"/>
            <person name="Kuo A."/>
            <person name="Kohler A."/>
            <person name="Costa M.D."/>
            <person name="Nagy L.G."/>
            <person name="Floudas D."/>
            <person name="Copeland A."/>
            <person name="Barry K.W."/>
            <person name="Cichocki N."/>
            <person name="Veneault-Fourrey C."/>
            <person name="LaButti K."/>
            <person name="Lindquist E.A."/>
            <person name="Lipzen A."/>
            <person name="Lundell T."/>
            <person name="Morin E."/>
            <person name="Murat C."/>
            <person name="Sun H."/>
            <person name="Tunlid A."/>
            <person name="Henrissat B."/>
            <person name="Grigoriev I.V."/>
            <person name="Hibbett D.S."/>
            <person name="Martin F."/>
            <person name="Nordberg H.P."/>
            <person name="Cantor M.N."/>
            <person name="Hua S.X."/>
        </authorList>
    </citation>
    <scope>NUCLEOTIDE SEQUENCE [LARGE SCALE GENOMIC DNA]</scope>
    <source>
        <strain evidence="2 3">Marx 270</strain>
    </source>
</reference>
<feature type="compositionally biased region" description="Basic and acidic residues" evidence="1">
    <location>
        <begin position="29"/>
        <end position="46"/>
    </location>
</feature>
<feature type="compositionally biased region" description="Polar residues" evidence="1">
    <location>
        <begin position="120"/>
        <end position="133"/>
    </location>
</feature>
<dbReference type="GO" id="GO:0003676">
    <property type="term" value="F:nucleic acid binding"/>
    <property type="evidence" value="ECO:0007669"/>
    <property type="project" value="InterPro"/>
</dbReference>
<evidence type="ECO:0000313" key="3">
    <source>
        <dbReference type="Proteomes" id="UP000054217"/>
    </source>
</evidence>
<evidence type="ECO:0000313" key="2">
    <source>
        <dbReference type="EMBL" id="KIN95244.1"/>
    </source>
</evidence>
<dbReference type="EMBL" id="KN832072">
    <property type="protein sequence ID" value="KIN95244.1"/>
    <property type="molecule type" value="Genomic_DNA"/>
</dbReference>
<proteinExistence type="predicted"/>
<organism evidence="2 3">
    <name type="scientific">Pisolithus tinctorius Marx 270</name>
    <dbReference type="NCBI Taxonomy" id="870435"/>
    <lineage>
        <taxon>Eukaryota</taxon>
        <taxon>Fungi</taxon>
        <taxon>Dikarya</taxon>
        <taxon>Basidiomycota</taxon>
        <taxon>Agaricomycotina</taxon>
        <taxon>Agaricomycetes</taxon>
        <taxon>Agaricomycetidae</taxon>
        <taxon>Boletales</taxon>
        <taxon>Sclerodermatineae</taxon>
        <taxon>Pisolithaceae</taxon>
        <taxon>Pisolithus</taxon>
    </lineage>
</organism>
<reference evidence="3" key="2">
    <citation type="submission" date="2015-01" db="EMBL/GenBank/DDBJ databases">
        <title>Evolutionary Origins and Diversification of the Mycorrhizal Mutualists.</title>
        <authorList>
            <consortium name="DOE Joint Genome Institute"/>
            <consortium name="Mycorrhizal Genomics Consortium"/>
            <person name="Kohler A."/>
            <person name="Kuo A."/>
            <person name="Nagy L.G."/>
            <person name="Floudas D."/>
            <person name="Copeland A."/>
            <person name="Barry K.W."/>
            <person name="Cichocki N."/>
            <person name="Veneault-Fourrey C."/>
            <person name="LaButti K."/>
            <person name="Lindquist E.A."/>
            <person name="Lipzen A."/>
            <person name="Lundell T."/>
            <person name="Morin E."/>
            <person name="Murat C."/>
            <person name="Riley R."/>
            <person name="Ohm R."/>
            <person name="Sun H."/>
            <person name="Tunlid A."/>
            <person name="Henrissat B."/>
            <person name="Grigoriev I.V."/>
            <person name="Hibbett D.S."/>
            <person name="Martin F."/>
        </authorList>
    </citation>
    <scope>NUCLEOTIDE SEQUENCE [LARGE SCALE GENOMIC DNA]</scope>
    <source>
        <strain evidence="3">Marx 270</strain>
    </source>
</reference>
<feature type="region of interest" description="Disordered" evidence="1">
    <location>
        <begin position="104"/>
        <end position="137"/>
    </location>
</feature>
<protein>
    <recommendedName>
        <fullName evidence="4">Tc1-like transposase DDE domain-containing protein</fullName>
    </recommendedName>
</protein>
<gene>
    <name evidence="2" type="ORF">M404DRAFT_17112</name>
</gene>
<dbReference type="InterPro" id="IPR036397">
    <property type="entry name" value="RNaseH_sf"/>
</dbReference>
<dbReference type="Proteomes" id="UP000054217">
    <property type="component" value="Unassembled WGS sequence"/>
</dbReference>
<dbReference type="OrthoDB" id="2449121at2759"/>
<accession>A0A0C3N2E9</accession>
<keyword evidence="3" id="KW-1185">Reference proteome</keyword>
<dbReference type="Gene3D" id="3.30.420.10">
    <property type="entry name" value="Ribonuclease H-like superfamily/Ribonuclease H"/>
    <property type="match status" value="1"/>
</dbReference>
<evidence type="ECO:0008006" key="4">
    <source>
        <dbReference type="Google" id="ProtNLM"/>
    </source>
</evidence>